<organism evidence="2 3">
    <name type="scientific">Kitasatospora cystarginea</name>
    <dbReference type="NCBI Taxonomy" id="58350"/>
    <lineage>
        <taxon>Bacteria</taxon>
        <taxon>Bacillati</taxon>
        <taxon>Actinomycetota</taxon>
        <taxon>Actinomycetes</taxon>
        <taxon>Kitasatosporales</taxon>
        <taxon>Streptomycetaceae</taxon>
        <taxon>Kitasatospora</taxon>
    </lineage>
</organism>
<evidence type="ECO:0000313" key="3">
    <source>
        <dbReference type="Proteomes" id="UP001500305"/>
    </source>
</evidence>
<evidence type="ECO:0000313" key="2">
    <source>
        <dbReference type="EMBL" id="GAA2262520.1"/>
    </source>
</evidence>
<reference evidence="3" key="1">
    <citation type="journal article" date="2019" name="Int. J. Syst. Evol. Microbiol.">
        <title>The Global Catalogue of Microorganisms (GCM) 10K type strain sequencing project: providing services to taxonomists for standard genome sequencing and annotation.</title>
        <authorList>
            <consortium name="The Broad Institute Genomics Platform"/>
            <consortium name="The Broad Institute Genome Sequencing Center for Infectious Disease"/>
            <person name="Wu L."/>
            <person name="Ma J."/>
        </authorList>
    </citation>
    <scope>NUCLEOTIDE SEQUENCE [LARGE SCALE GENOMIC DNA]</scope>
    <source>
        <strain evidence="3">JCM 7356</strain>
    </source>
</reference>
<proteinExistence type="predicted"/>
<dbReference type="Proteomes" id="UP001500305">
    <property type="component" value="Unassembled WGS sequence"/>
</dbReference>
<protein>
    <submittedName>
        <fullName evidence="2">Uncharacterized protein</fullName>
    </submittedName>
</protein>
<sequence>MDLGPDLAALASSAAGQLMNVIATDSWAAVKSVVLALWRRSHPERAEEDLAQARADLLAAQQAGNAEQLQQVLVAEWQARLSRLLLAQPDLADELRALLEGALAEPDADGRRPGAGSTTINAQVTGGGDAYVAGRDLTVNREARAPRSESA</sequence>
<feature type="region of interest" description="Disordered" evidence="1">
    <location>
        <begin position="106"/>
        <end position="129"/>
    </location>
</feature>
<evidence type="ECO:0000256" key="1">
    <source>
        <dbReference type="SAM" id="MobiDB-lite"/>
    </source>
</evidence>
<comment type="caution">
    <text evidence="2">The sequence shown here is derived from an EMBL/GenBank/DDBJ whole genome shotgun (WGS) entry which is preliminary data.</text>
</comment>
<gene>
    <name evidence="2" type="ORF">GCM10010430_53640</name>
</gene>
<accession>A0ABP5RLW9</accession>
<dbReference type="RefSeq" id="WP_344639072.1">
    <property type="nucleotide sequence ID" value="NZ_BAAATR010000028.1"/>
</dbReference>
<dbReference type="EMBL" id="BAAATR010000028">
    <property type="protein sequence ID" value="GAA2262520.1"/>
    <property type="molecule type" value="Genomic_DNA"/>
</dbReference>
<keyword evidence="3" id="KW-1185">Reference proteome</keyword>
<name>A0ABP5RLW9_9ACTN</name>